<gene>
    <name evidence="2" type="ORF">H8Z83_13090</name>
</gene>
<evidence type="ECO:0000256" key="1">
    <source>
        <dbReference type="SAM" id="Phobius"/>
    </source>
</evidence>
<comment type="caution">
    <text evidence="2">The sequence shown here is derived from an EMBL/GenBank/DDBJ whole genome shotgun (WGS) entry which is preliminary data.</text>
</comment>
<dbReference type="RefSeq" id="WP_187015457.1">
    <property type="nucleotide sequence ID" value="NZ_JACOQI010000014.1"/>
</dbReference>
<accession>A0A923MJS7</accession>
<dbReference type="EMBL" id="JACOQI010000014">
    <property type="protein sequence ID" value="MBC5771241.1"/>
    <property type="molecule type" value="Genomic_DNA"/>
</dbReference>
<sequence length="179" mass="20827">MNRELTRRETVLLLILVVLVICLGYFKLIFEPIQDQVAQYQDTTSQEQSELEQDLILLTRKQEMQRKIEEVRASGEERTIPQYDNSRRLMLDLHRILDSAVDYSLDFSQSTTQDSYIVLRPVTMSFQTHTYAQARAIVDALSESENMNQISDLSIRTNQGRDRDLVQTDLVITYFEVAS</sequence>
<keyword evidence="1" id="KW-1133">Transmembrane helix</keyword>
<feature type="transmembrane region" description="Helical" evidence="1">
    <location>
        <begin position="12"/>
        <end position="30"/>
    </location>
</feature>
<proteinExistence type="predicted"/>
<name>A0A923MJS7_9FIRM</name>
<evidence type="ECO:0000313" key="2">
    <source>
        <dbReference type="EMBL" id="MBC5771241.1"/>
    </source>
</evidence>
<organism evidence="2 3">
    <name type="scientific">Dysosmobacter segnis</name>
    <dbReference type="NCBI Taxonomy" id="2763042"/>
    <lineage>
        <taxon>Bacteria</taxon>
        <taxon>Bacillati</taxon>
        <taxon>Bacillota</taxon>
        <taxon>Clostridia</taxon>
        <taxon>Eubacteriales</taxon>
        <taxon>Oscillospiraceae</taxon>
        <taxon>Dysosmobacter</taxon>
    </lineage>
</organism>
<evidence type="ECO:0000313" key="3">
    <source>
        <dbReference type="Proteomes" id="UP000620327"/>
    </source>
</evidence>
<protein>
    <recommendedName>
        <fullName evidence="4">Tfp pilus assembly protein PilO</fullName>
    </recommendedName>
</protein>
<keyword evidence="1" id="KW-0472">Membrane</keyword>
<dbReference type="Proteomes" id="UP000620327">
    <property type="component" value="Unassembled WGS sequence"/>
</dbReference>
<reference evidence="2" key="1">
    <citation type="submission" date="2020-08" db="EMBL/GenBank/DDBJ databases">
        <title>Genome public.</title>
        <authorList>
            <person name="Liu C."/>
            <person name="Sun Q."/>
        </authorList>
    </citation>
    <scope>NUCLEOTIDE SEQUENCE</scope>
    <source>
        <strain evidence="2">BX15</strain>
    </source>
</reference>
<evidence type="ECO:0008006" key="4">
    <source>
        <dbReference type="Google" id="ProtNLM"/>
    </source>
</evidence>
<dbReference type="AlphaFoldDB" id="A0A923MJS7"/>
<keyword evidence="3" id="KW-1185">Reference proteome</keyword>
<keyword evidence="1" id="KW-0812">Transmembrane</keyword>